<sequence length="66" mass="7457">MDILSLSTPERILLAEQLWDSVRTKSDEIEITPEQTKLLESRLAALESDGDLGDSWDNVKARIEKS</sequence>
<gene>
    <name evidence="1" type="ORF">S03H2_23281</name>
</gene>
<dbReference type="NCBIfam" id="TIGR02574">
    <property type="entry name" value="stabl_TIGR02574"/>
    <property type="match status" value="1"/>
</dbReference>
<dbReference type="InterPro" id="IPR013406">
    <property type="entry name" value="CHP02574_addiction_mod"/>
</dbReference>
<dbReference type="AlphaFoldDB" id="X1FG64"/>
<organism evidence="1">
    <name type="scientific">marine sediment metagenome</name>
    <dbReference type="NCBI Taxonomy" id="412755"/>
    <lineage>
        <taxon>unclassified sequences</taxon>
        <taxon>metagenomes</taxon>
        <taxon>ecological metagenomes</taxon>
    </lineage>
</organism>
<protein>
    <recommendedName>
        <fullName evidence="2">Addiction module protein</fullName>
    </recommendedName>
</protein>
<accession>X1FG64</accession>
<evidence type="ECO:0000313" key="1">
    <source>
        <dbReference type="EMBL" id="GAH43947.1"/>
    </source>
</evidence>
<dbReference type="EMBL" id="BARU01012694">
    <property type="protein sequence ID" value="GAH43947.1"/>
    <property type="molecule type" value="Genomic_DNA"/>
</dbReference>
<name>X1FG64_9ZZZZ</name>
<proteinExistence type="predicted"/>
<reference evidence="1" key="1">
    <citation type="journal article" date="2014" name="Front. Microbiol.">
        <title>High frequency of phylogenetically diverse reductive dehalogenase-homologous genes in deep subseafloor sedimentary metagenomes.</title>
        <authorList>
            <person name="Kawai M."/>
            <person name="Futagami T."/>
            <person name="Toyoda A."/>
            <person name="Takaki Y."/>
            <person name="Nishi S."/>
            <person name="Hori S."/>
            <person name="Arai W."/>
            <person name="Tsubouchi T."/>
            <person name="Morono Y."/>
            <person name="Uchiyama I."/>
            <person name="Ito T."/>
            <person name="Fujiyama A."/>
            <person name="Inagaki F."/>
            <person name="Takami H."/>
        </authorList>
    </citation>
    <scope>NUCLEOTIDE SEQUENCE</scope>
    <source>
        <strain evidence="1">Expedition CK06-06</strain>
    </source>
</reference>
<dbReference type="Pfam" id="PF09720">
    <property type="entry name" value="Unstab_antitox"/>
    <property type="match status" value="1"/>
</dbReference>
<evidence type="ECO:0008006" key="2">
    <source>
        <dbReference type="Google" id="ProtNLM"/>
    </source>
</evidence>
<comment type="caution">
    <text evidence="1">The sequence shown here is derived from an EMBL/GenBank/DDBJ whole genome shotgun (WGS) entry which is preliminary data.</text>
</comment>